<keyword evidence="3" id="KW-1185">Reference proteome</keyword>
<keyword evidence="1" id="KW-1133">Transmembrane helix</keyword>
<name>A0ABT3T122_9GAMM</name>
<evidence type="ECO:0000313" key="3">
    <source>
        <dbReference type="Proteomes" id="UP001143304"/>
    </source>
</evidence>
<reference evidence="2" key="1">
    <citation type="submission" date="2019-02" db="EMBL/GenBank/DDBJ databases">
        <authorList>
            <person name="Li S.-H."/>
        </authorList>
    </citation>
    <scope>NUCLEOTIDE SEQUENCE</scope>
    <source>
        <strain evidence="2">IMCC11814</strain>
    </source>
</reference>
<feature type="transmembrane region" description="Helical" evidence="1">
    <location>
        <begin position="21"/>
        <end position="44"/>
    </location>
</feature>
<keyword evidence="1" id="KW-0812">Transmembrane</keyword>
<gene>
    <name evidence="2" type="ORF">EYC82_01110</name>
</gene>
<protein>
    <submittedName>
        <fullName evidence="2">MerC domain-containing protein</fullName>
    </submittedName>
</protein>
<dbReference type="Proteomes" id="UP001143304">
    <property type="component" value="Unassembled WGS sequence"/>
</dbReference>
<keyword evidence="1" id="KW-0472">Membrane</keyword>
<organism evidence="2 3">
    <name type="scientific">Candidatus Marimicrobium litorale</name>
    <dbReference type="NCBI Taxonomy" id="2518991"/>
    <lineage>
        <taxon>Bacteria</taxon>
        <taxon>Pseudomonadati</taxon>
        <taxon>Pseudomonadota</taxon>
        <taxon>Gammaproteobacteria</taxon>
        <taxon>Cellvibrionales</taxon>
        <taxon>Halieaceae</taxon>
        <taxon>Marimicrobium</taxon>
    </lineage>
</organism>
<proteinExistence type="predicted"/>
<dbReference type="EMBL" id="SHNO01000001">
    <property type="protein sequence ID" value="MCX2975953.1"/>
    <property type="molecule type" value="Genomic_DNA"/>
</dbReference>
<comment type="caution">
    <text evidence="2">The sequence shown here is derived from an EMBL/GenBank/DDBJ whole genome shotgun (WGS) entry which is preliminary data.</text>
</comment>
<accession>A0ABT3T122</accession>
<evidence type="ECO:0000256" key="1">
    <source>
        <dbReference type="SAM" id="Phobius"/>
    </source>
</evidence>
<evidence type="ECO:0000313" key="2">
    <source>
        <dbReference type="EMBL" id="MCX2975953.1"/>
    </source>
</evidence>
<dbReference type="InterPro" id="IPR004891">
    <property type="entry name" value="Mercury-R_MerC"/>
</dbReference>
<feature type="transmembrane region" description="Helical" evidence="1">
    <location>
        <begin position="50"/>
        <end position="69"/>
    </location>
</feature>
<feature type="transmembrane region" description="Helical" evidence="1">
    <location>
        <begin position="76"/>
        <end position="97"/>
    </location>
</feature>
<sequence>MRNYSDVLQPFADKASIGLSFLCLLHCLALPLLVVLLPSFVALGLEDERFHIWLVVMVIPLSTFALTLGCTRHRRLSVLLTGAIGLLFLCMAPLLGHDLVGEFGERLITLVGSVLIAASHVKNSLLCRQEATCECSDRT</sequence>
<dbReference type="RefSeq" id="WP_279247711.1">
    <property type="nucleotide sequence ID" value="NZ_SHNO01000001.1"/>
</dbReference>
<dbReference type="Pfam" id="PF03203">
    <property type="entry name" value="MerC"/>
    <property type="match status" value="1"/>
</dbReference>